<evidence type="ECO:0000313" key="5">
    <source>
        <dbReference type="Proteomes" id="UP001500683"/>
    </source>
</evidence>
<evidence type="ECO:0000259" key="3">
    <source>
        <dbReference type="Pfam" id="PF11887"/>
    </source>
</evidence>
<reference evidence="5" key="1">
    <citation type="journal article" date="2019" name="Int. J. Syst. Evol. Microbiol.">
        <title>The Global Catalogue of Microorganisms (GCM) 10K type strain sequencing project: providing services to taxonomists for standard genome sequencing and annotation.</title>
        <authorList>
            <consortium name="The Broad Institute Genomics Platform"/>
            <consortium name="The Broad Institute Genome Sequencing Center for Infectious Disease"/>
            <person name="Wu L."/>
            <person name="Ma J."/>
        </authorList>
    </citation>
    <scope>NUCLEOTIDE SEQUENCE [LARGE SCALE GENOMIC DNA]</scope>
    <source>
        <strain evidence="5">JCM 16702</strain>
    </source>
</reference>
<dbReference type="NCBIfam" id="TIGR00996">
    <property type="entry name" value="Mtu_fam_mce"/>
    <property type="match status" value="1"/>
</dbReference>
<dbReference type="InterPro" id="IPR005693">
    <property type="entry name" value="Mce"/>
</dbReference>
<comment type="caution">
    <text evidence="4">The sequence shown here is derived from an EMBL/GenBank/DDBJ whole genome shotgun (WGS) entry which is preliminary data.</text>
</comment>
<dbReference type="PANTHER" id="PTHR33371">
    <property type="entry name" value="INTERMEMBRANE PHOSPHOLIPID TRANSPORT SYSTEM BINDING PROTEIN MLAD-RELATED"/>
    <property type="match status" value="1"/>
</dbReference>
<dbReference type="Proteomes" id="UP001500683">
    <property type="component" value="Unassembled WGS sequence"/>
</dbReference>
<feature type="domain" description="Mammalian cell entry C-terminal" evidence="3">
    <location>
        <begin position="126"/>
        <end position="348"/>
    </location>
</feature>
<name>A0ABP7UY38_9ACTN</name>
<evidence type="ECO:0000256" key="1">
    <source>
        <dbReference type="SAM" id="Phobius"/>
    </source>
</evidence>
<dbReference type="Pfam" id="PF02470">
    <property type="entry name" value="MlaD"/>
    <property type="match status" value="1"/>
</dbReference>
<keyword evidence="5" id="KW-1185">Reference proteome</keyword>
<keyword evidence="1" id="KW-1133">Transmembrane helix</keyword>
<dbReference type="RefSeq" id="WP_344939135.1">
    <property type="nucleotide sequence ID" value="NZ_BAAAZG010000001.1"/>
</dbReference>
<gene>
    <name evidence="4" type="ORF">GCM10022214_00980</name>
</gene>
<organism evidence="4 5">
    <name type="scientific">Actinomadura miaoliensis</name>
    <dbReference type="NCBI Taxonomy" id="430685"/>
    <lineage>
        <taxon>Bacteria</taxon>
        <taxon>Bacillati</taxon>
        <taxon>Actinomycetota</taxon>
        <taxon>Actinomycetes</taxon>
        <taxon>Streptosporangiales</taxon>
        <taxon>Thermomonosporaceae</taxon>
        <taxon>Actinomadura</taxon>
    </lineage>
</organism>
<dbReference type="EMBL" id="BAAAZG010000001">
    <property type="protein sequence ID" value="GAA4054122.1"/>
    <property type="molecule type" value="Genomic_DNA"/>
</dbReference>
<dbReference type="InterPro" id="IPR052336">
    <property type="entry name" value="MlaD_Phospholipid_Transporter"/>
</dbReference>
<keyword evidence="1" id="KW-0812">Transmembrane</keyword>
<dbReference type="InterPro" id="IPR024516">
    <property type="entry name" value="Mce_C"/>
</dbReference>
<protein>
    <submittedName>
        <fullName evidence="4">MCE family protein</fullName>
    </submittedName>
</protein>
<feature type="domain" description="Mce/MlaD" evidence="2">
    <location>
        <begin position="51"/>
        <end position="122"/>
    </location>
</feature>
<feature type="transmembrane region" description="Helical" evidence="1">
    <location>
        <begin position="20"/>
        <end position="37"/>
    </location>
</feature>
<sequence length="418" mass="45278">MSGRRRGDLAATVQRRLAGVAFLMVPVLLVALSVAVYDKRFTKVSWVILRTPSTGDSLHPYADVKLRGVTVGEVREIDTSGSGATLRLAMQPDALRLIPADVTAQMLPTTLFGQRYVALIPPARPSPRRLEPGSVISQDRSSNATELQEVLDELMPLLTAVEPAKLSVTLSAVAQALDGRGTRLGRTMVELDAYLKKMNPSLPTLNRDITELVRLARDYDEAVPEILQALDDATYTGRTLVDQRAELSTVYSSVTAASRDLTGFLRENSANIIRLSADSRPTLELLAKYSPELPCTLRMLNDFIPKMDRVLGKGGKRPGLHVDVTTMRSRGAYRPGKDDPVYNDKGGPACYPVPYDGGGPSTPVKVGRGGLGLPNSPEENRLINELLASGPDEVPGALPDWSSVLLGPVYRGTEVTLR</sequence>
<dbReference type="Pfam" id="PF11887">
    <property type="entry name" value="Mce4_CUP1"/>
    <property type="match status" value="1"/>
</dbReference>
<accession>A0ABP7UY38</accession>
<proteinExistence type="predicted"/>
<evidence type="ECO:0000259" key="2">
    <source>
        <dbReference type="Pfam" id="PF02470"/>
    </source>
</evidence>
<evidence type="ECO:0000313" key="4">
    <source>
        <dbReference type="EMBL" id="GAA4054122.1"/>
    </source>
</evidence>
<dbReference type="InterPro" id="IPR003399">
    <property type="entry name" value="Mce/MlaD"/>
</dbReference>
<keyword evidence="1" id="KW-0472">Membrane</keyword>
<dbReference type="PANTHER" id="PTHR33371:SF19">
    <property type="entry name" value="MCE-FAMILY PROTEIN MCE4A"/>
    <property type="match status" value="1"/>
</dbReference>